<reference evidence="3 4" key="1">
    <citation type="submission" date="2014-06" db="EMBL/GenBank/DDBJ databases">
        <title>Whole Genome Sequences of Three Symbiotic Endozoicomonas Bacteria.</title>
        <authorList>
            <person name="Neave M.J."/>
            <person name="Apprill A."/>
            <person name="Voolstra C.R."/>
        </authorList>
    </citation>
    <scope>NUCLEOTIDE SEQUENCE [LARGE SCALE GENOMIC DNA]</scope>
    <source>
        <strain evidence="3 4">LMG 24815</strain>
    </source>
</reference>
<dbReference type="RefSeq" id="WP_034873341.1">
    <property type="nucleotide sequence ID" value="NZ_JOKG01000001.1"/>
</dbReference>
<gene>
    <name evidence="3" type="ORF">GZ77_06400</name>
</gene>
<feature type="transmembrane region" description="Helical" evidence="1">
    <location>
        <begin position="12"/>
        <end position="28"/>
    </location>
</feature>
<dbReference type="InterPro" id="IPR011642">
    <property type="entry name" value="Gate_dom"/>
</dbReference>
<feature type="transmembrane region" description="Helical" evidence="1">
    <location>
        <begin position="180"/>
        <end position="200"/>
    </location>
</feature>
<accession>A0A081NCB6</accession>
<proteinExistence type="predicted"/>
<evidence type="ECO:0000313" key="3">
    <source>
        <dbReference type="EMBL" id="KEQ16089.1"/>
    </source>
</evidence>
<dbReference type="Proteomes" id="UP000028006">
    <property type="component" value="Unassembled WGS sequence"/>
</dbReference>
<organism evidence="3 4">
    <name type="scientific">Endozoicomonas montiporae</name>
    <dbReference type="NCBI Taxonomy" id="1027273"/>
    <lineage>
        <taxon>Bacteria</taxon>
        <taxon>Pseudomonadati</taxon>
        <taxon>Pseudomonadota</taxon>
        <taxon>Gammaproteobacteria</taxon>
        <taxon>Oceanospirillales</taxon>
        <taxon>Endozoicomonadaceae</taxon>
        <taxon>Endozoicomonas</taxon>
    </lineage>
</organism>
<evidence type="ECO:0000259" key="2">
    <source>
        <dbReference type="Pfam" id="PF07670"/>
    </source>
</evidence>
<keyword evidence="1" id="KW-0812">Transmembrane</keyword>
<feature type="transmembrane region" description="Helical" evidence="1">
    <location>
        <begin position="67"/>
        <end position="87"/>
    </location>
</feature>
<feature type="domain" description="Nucleoside transporter/FeoB GTPase Gate" evidence="2">
    <location>
        <begin position="71"/>
        <end position="165"/>
    </location>
</feature>
<evidence type="ECO:0000256" key="1">
    <source>
        <dbReference type="SAM" id="Phobius"/>
    </source>
</evidence>
<dbReference type="eggNOG" id="COG3366">
    <property type="taxonomic scope" value="Bacteria"/>
</dbReference>
<name>A0A081NCB6_9GAMM</name>
<feature type="transmembrane region" description="Helical" evidence="1">
    <location>
        <begin position="148"/>
        <end position="174"/>
    </location>
</feature>
<keyword evidence="1" id="KW-1133">Transmembrane helix</keyword>
<evidence type="ECO:0000313" key="4">
    <source>
        <dbReference type="Proteomes" id="UP000028006"/>
    </source>
</evidence>
<dbReference type="EMBL" id="JOKG01000001">
    <property type="protein sequence ID" value="KEQ16089.1"/>
    <property type="molecule type" value="Genomic_DNA"/>
</dbReference>
<protein>
    <submittedName>
        <fullName evidence="3">Membrane protein</fullName>
    </submittedName>
</protein>
<dbReference type="AlphaFoldDB" id="A0A081NCB6"/>
<comment type="caution">
    <text evidence="3">The sequence shown here is derived from an EMBL/GenBank/DDBJ whole genome shotgun (WGS) entry which is preliminary data.</text>
</comment>
<keyword evidence="1" id="KW-0472">Membrane</keyword>
<keyword evidence="4" id="KW-1185">Reference proteome</keyword>
<sequence>MNSLDEQRVTIGNYIALAFAILFFSGLFQSAEWYGVFDFTTLNGTFGSIMDGGSFRGTGGDGARDGFIFALTIVPTCMFAMGVINVLEHFGALRAARTLLTPLMRPLMGLPGISALAFIGSLQNVDIGSSMTKELLDRGELTDDEGSIFTAFQFIGGGMLVNFFSSGAVMFTLTNPDGSIAAPTSLGLAIMVIFVLKILGANMMRLYLKMMGNKYSVPVMMQGQVA</sequence>
<dbReference type="Pfam" id="PF07670">
    <property type="entry name" value="Gate"/>
    <property type="match status" value="1"/>
</dbReference>